<sequence>MVSDGINWEKLAARAGFKDAAAAKAYYEPFLQPDEKTPAGTDSSRGQQVKHDFPAGMKDEDSYPVGSVTAGGLEDGEV</sequence>
<reference evidence="2 3" key="1">
    <citation type="submission" date="2018-06" db="EMBL/GenBank/DDBJ databases">
        <title>Complete Genomes of Monosporascus.</title>
        <authorList>
            <person name="Robinson A.J."/>
            <person name="Natvig D.O."/>
        </authorList>
    </citation>
    <scope>NUCLEOTIDE SEQUENCE [LARGE SCALE GENOMIC DNA]</scope>
    <source>
        <strain evidence="2 3">CBS 110550</strain>
    </source>
</reference>
<protein>
    <submittedName>
        <fullName evidence="2">Uncharacterized protein</fullName>
    </submittedName>
</protein>
<comment type="caution">
    <text evidence="2">The sequence shown here is derived from an EMBL/GenBank/DDBJ whole genome shotgun (WGS) entry which is preliminary data.</text>
</comment>
<feature type="compositionally biased region" description="Basic and acidic residues" evidence="1">
    <location>
        <begin position="49"/>
        <end position="61"/>
    </location>
</feature>
<accession>A0A4Q4SY06</accession>
<dbReference type="AlphaFoldDB" id="A0A4Q4SY06"/>
<evidence type="ECO:0000313" key="3">
    <source>
        <dbReference type="Proteomes" id="UP000293360"/>
    </source>
</evidence>
<evidence type="ECO:0000256" key="1">
    <source>
        <dbReference type="SAM" id="MobiDB-lite"/>
    </source>
</evidence>
<gene>
    <name evidence="2" type="ORF">DL764_009106</name>
</gene>
<dbReference type="Proteomes" id="UP000293360">
    <property type="component" value="Unassembled WGS sequence"/>
</dbReference>
<evidence type="ECO:0000313" key="2">
    <source>
        <dbReference type="EMBL" id="RYO85822.1"/>
    </source>
</evidence>
<keyword evidence="3" id="KW-1185">Reference proteome</keyword>
<organism evidence="2 3">
    <name type="scientific">Monosporascus ibericus</name>
    <dbReference type="NCBI Taxonomy" id="155417"/>
    <lineage>
        <taxon>Eukaryota</taxon>
        <taxon>Fungi</taxon>
        <taxon>Dikarya</taxon>
        <taxon>Ascomycota</taxon>
        <taxon>Pezizomycotina</taxon>
        <taxon>Sordariomycetes</taxon>
        <taxon>Xylariomycetidae</taxon>
        <taxon>Xylariales</taxon>
        <taxon>Xylariales incertae sedis</taxon>
        <taxon>Monosporascus</taxon>
    </lineage>
</organism>
<feature type="region of interest" description="Disordered" evidence="1">
    <location>
        <begin position="32"/>
        <end position="78"/>
    </location>
</feature>
<dbReference type="EMBL" id="QJNU01000800">
    <property type="protein sequence ID" value="RYO85822.1"/>
    <property type="molecule type" value="Genomic_DNA"/>
</dbReference>
<name>A0A4Q4SY06_9PEZI</name>
<proteinExistence type="predicted"/>